<name>A0A6G6ABH5_9VIRU</name>
<evidence type="ECO:0000313" key="1">
    <source>
        <dbReference type="EMBL" id="QID06184.1"/>
    </source>
</evidence>
<organism evidence="1">
    <name type="scientific">Borely moumouvirus</name>
    <dbReference type="NCBI Taxonomy" id="2712067"/>
    <lineage>
        <taxon>Viruses</taxon>
        <taxon>Varidnaviria</taxon>
        <taxon>Bamfordvirae</taxon>
        <taxon>Nucleocytoviricota</taxon>
        <taxon>Megaviricetes</taxon>
        <taxon>Imitervirales</taxon>
        <taxon>Mimiviridae</taxon>
        <taxon>Megamimivirinae</taxon>
        <taxon>Moumouvirus</taxon>
    </lineage>
</organism>
<protein>
    <submittedName>
        <fullName evidence="1">Uncharacterized protein</fullName>
    </submittedName>
</protein>
<sequence length="513" mass="55957">MDKSSRMDMLYEICLDDKNINALVEIICDNIKLSDRSIPKCKMMIKDIMKKNIARLNRPPRNKEEFKELIKYLNKLCVGNIIEIITKKYPDLHIDKKRFVGKEQMKRDLDVWGNRPNHIQERPHIKSRKESIIEDDNFHSMEPNDIGLSGGSGDSSYADAFGNHLITNVPVGATQNLYNNPPGQKNSSELEQRYQQLMNERGYKSGPQKPETPDFTLDGSGEKVKQEKLMKKMQEQMNMNSMGDITGMGGMGGIGGIGGMGSMGNMAGIDNMGINLGTPINSMPGGSDDIYASILGAGAPAVNSNIPSMGAGNPLMPVSSTNLMNGMNNMNNMSNMNNMGMNSMNNMGMNGMNNMGMNGMGMNNMGMNGMGTNGMNGMGMNGMNNMSMMGMNNMVGQSEKSMQLQTDYEKKLAERAMIDLETNQPSNNNNSMNSNNMGMNGMNNMGINGMNSMGMNSMGMNNMGMNGMNNMGMNGMGMNNMGMNGMGMNGMGMNGMGMNGMGMGMGMNNMNFN</sequence>
<reference evidence="1" key="1">
    <citation type="submission" date="2019-07" db="EMBL/GenBank/DDBJ databases">
        <title>The discovery of a new lineage B mimivirus raises questions about particles surface fibrils.</title>
        <authorList>
            <person name="Silva L.K.S."/>
            <person name="Rodrigues R.A.L."/>
            <person name="Andrade A.C.S.P."/>
            <person name="Hikida H."/>
            <person name="Andreani J."/>
            <person name="Levasseur A."/>
            <person name="La Scola B."/>
            <person name="Abrahao J.S."/>
        </authorList>
    </citation>
    <scope>NUCLEOTIDE SEQUENCE</scope>
    <source>
        <strain evidence="1">B60</strain>
    </source>
</reference>
<dbReference type="EMBL" id="MN175499">
    <property type="protein sequence ID" value="QID06184.1"/>
    <property type="molecule type" value="Genomic_DNA"/>
</dbReference>
<accession>A0A6G6ABH5</accession>
<proteinExistence type="predicted"/>